<keyword evidence="6" id="KW-0653">Protein transport</keyword>
<keyword evidence="5 13" id="KW-0732">Signal</keyword>
<dbReference type="PANTHER" id="PTHR30604:SF1">
    <property type="entry name" value="DNA UTILIZATION PROTEIN HOFQ"/>
    <property type="match status" value="1"/>
</dbReference>
<feature type="chain" id="PRO_5004233606" description="Type IV pilus biogenesis and competence protein PilQ" evidence="13">
    <location>
        <begin position="24"/>
        <end position="715"/>
    </location>
</feature>
<accession>Q47JK8</accession>
<dbReference type="InterPro" id="IPR004845">
    <property type="entry name" value="T2SS_GspD_CS"/>
</dbReference>
<comment type="subcellular location">
    <subcellularLocation>
        <location evidence="1 12">Cell outer membrane</location>
    </subcellularLocation>
</comment>
<dbReference type="AlphaFoldDB" id="Q47JK8"/>
<dbReference type="Gene3D" id="2.60.40.3470">
    <property type="match status" value="1"/>
</dbReference>
<dbReference type="InterPro" id="IPR001775">
    <property type="entry name" value="GspD/PilQ"/>
</dbReference>
<dbReference type="InterPro" id="IPR013355">
    <property type="entry name" value="Pilus_4_PilQ"/>
</dbReference>
<evidence type="ECO:0000256" key="12">
    <source>
        <dbReference type="RuleBase" id="RU004004"/>
    </source>
</evidence>
<keyword evidence="9" id="KW-0178">Competence</keyword>
<dbReference type="SMART" id="SM00965">
    <property type="entry name" value="STN"/>
    <property type="match status" value="1"/>
</dbReference>
<evidence type="ECO:0000256" key="1">
    <source>
        <dbReference type="ARBA" id="ARBA00004442"/>
    </source>
</evidence>
<evidence type="ECO:0000256" key="11">
    <source>
        <dbReference type="ARBA" id="ARBA00025897"/>
    </source>
</evidence>
<feature type="signal peptide" evidence="13">
    <location>
        <begin position="1"/>
        <end position="23"/>
    </location>
</feature>
<dbReference type="GO" id="GO:0030420">
    <property type="term" value="P:establishment of competence for transformation"/>
    <property type="evidence" value="ECO:0007669"/>
    <property type="project" value="UniProtKB-KW"/>
</dbReference>
<proteinExistence type="inferred from homology"/>
<dbReference type="InterPro" id="IPR005644">
    <property type="entry name" value="NolW-like"/>
</dbReference>
<evidence type="ECO:0000259" key="14">
    <source>
        <dbReference type="SMART" id="SM00965"/>
    </source>
</evidence>
<dbReference type="STRING" id="159087.Daro_0214"/>
<evidence type="ECO:0000313" key="15">
    <source>
        <dbReference type="EMBL" id="AAZ44973.1"/>
    </source>
</evidence>
<dbReference type="Gene3D" id="2.60.40.3500">
    <property type="match status" value="1"/>
</dbReference>
<dbReference type="PRINTS" id="PR00811">
    <property type="entry name" value="BCTERIALGSPD"/>
</dbReference>
<dbReference type="PROSITE" id="PS00875">
    <property type="entry name" value="T2SP_D"/>
    <property type="match status" value="1"/>
</dbReference>
<dbReference type="InterPro" id="IPR038591">
    <property type="entry name" value="NolW-like_sf"/>
</dbReference>
<evidence type="ECO:0000256" key="5">
    <source>
        <dbReference type="ARBA" id="ARBA00022729"/>
    </source>
</evidence>
<dbReference type="InterPro" id="IPR051808">
    <property type="entry name" value="Type_IV_pilus_biogenesis"/>
</dbReference>
<evidence type="ECO:0000256" key="2">
    <source>
        <dbReference type="ARBA" id="ARBA00006304"/>
    </source>
</evidence>
<reference evidence="15" key="1">
    <citation type="submission" date="2005-08" db="EMBL/GenBank/DDBJ databases">
        <title>Complete sequence of Dechloromonas aromatica RCB.</title>
        <authorList>
            <person name="Salinero K.K."/>
            <person name="Copeland A."/>
            <person name="Lucas S."/>
            <person name="Lapidus A."/>
            <person name="Barry K."/>
            <person name="Detter J.C."/>
            <person name="Glavina T."/>
            <person name="Hammon N."/>
            <person name="Israni S."/>
            <person name="Pitluck S."/>
            <person name="Di Bartolo G."/>
            <person name="Trong S."/>
            <person name="Schmutz J."/>
            <person name="Larimer F."/>
            <person name="Land M."/>
            <person name="Ivanova N."/>
            <person name="Richardson P."/>
        </authorList>
    </citation>
    <scope>NUCLEOTIDE SEQUENCE</scope>
    <source>
        <strain evidence="15">RCB</strain>
    </source>
</reference>
<dbReference type="EMBL" id="CP000089">
    <property type="protein sequence ID" value="AAZ44973.1"/>
    <property type="molecule type" value="Genomic_DNA"/>
</dbReference>
<dbReference type="Gene3D" id="3.30.1370.130">
    <property type="match status" value="1"/>
</dbReference>
<dbReference type="OrthoDB" id="9779724at2"/>
<evidence type="ECO:0000256" key="4">
    <source>
        <dbReference type="ARBA" id="ARBA00022448"/>
    </source>
</evidence>
<dbReference type="HOGENOM" id="CLU_006756_0_2_4"/>
<evidence type="ECO:0000256" key="3">
    <source>
        <dbReference type="ARBA" id="ARBA00014124"/>
    </source>
</evidence>
<dbReference type="eggNOG" id="COG4796">
    <property type="taxonomic scope" value="Bacteria"/>
</dbReference>
<comment type="subunit">
    <text evidence="11">Homododecamer. Tetramer of trimer.</text>
</comment>
<dbReference type="NCBIfam" id="TIGR02515">
    <property type="entry name" value="IV_pilus_PilQ"/>
    <property type="match status" value="1"/>
</dbReference>
<dbReference type="KEGG" id="dar:Daro_0214"/>
<comment type="similarity">
    <text evidence="2">Belongs to the bacterial secretin family. PilQ subfamily.</text>
</comment>
<gene>
    <name evidence="15" type="ordered locus">Daro_0214</name>
</gene>
<dbReference type="InterPro" id="IPR011662">
    <property type="entry name" value="Secretin/TonB_short_N"/>
</dbReference>
<dbReference type="Pfam" id="PF00263">
    <property type="entry name" value="Secretin"/>
    <property type="match status" value="1"/>
</dbReference>
<sequence>MKFINYAMAAALTCLAVVSSARAETLPSNAIEAVNVAQQGNEIALRIDLKEALASPPPGFSVANPAKIALDFQSTANGLGKNSQAFNQGDLRSMNVVQVGDRTRVVLNLVRNMNYKTRLDGKALYVTLTPIERLAESSAQRTTRFAEESLVGGKHAVNDVVFRRGKGGEGRIVVDLSDTGTGIDIRQQGSNLIVDFMKTTVPDRLRRKLDVTDFATPVTSVETKAFGDNVRMVITPMGLWEHNAYQSDNQFIVEVKRVVEDPNKLVQGSKIGYQGPRVSINYQNGDVRALLRLMAEELGLNAVISETVTGTTTLVLKDVPADQVIDIIFQQKGLDMRKKGNIIMIAPRDEIATREKLEFESKQQISELEPLKLEQFQLNYQKAADVARLLAGLPPLGAAGAAAAPAPGTNVAAQRILSKRGSAVADPQSNIIFINDIPSKLEEIRSFIAAIDTGARQVLIEARVVEAQDSFNRALGGKFGFLNKQAVQPAGSGINVAGGSSTTAGQSTSTPMVGVNLPSPSTGGSLALSLFTASFSRILNLELAALESDGLGKIVSSPRVITANNVKAKIEDGTEIPYVTTQSSGGTTTATVSFKPAKLSLEVTPQITPEGTVRMNLVVKKEEADWTKAVVLNGYANPPIKSSVVETNVVVENGGTVVIGGVFITDTQNSVEKVPLLGDIPFFGWLFKYKNDIGKRRELLVFITPRVISDKMRFD</sequence>
<keyword evidence="4 12" id="KW-0813">Transport</keyword>
<feature type="domain" description="Secretin/TonB short N-terminal" evidence="14">
    <location>
        <begin position="300"/>
        <end position="348"/>
    </location>
</feature>
<evidence type="ECO:0000256" key="6">
    <source>
        <dbReference type="ARBA" id="ARBA00022927"/>
    </source>
</evidence>
<protein>
    <recommendedName>
        <fullName evidence="3">Type IV pilus biogenesis and competence protein PilQ</fullName>
    </recommendedName>
</protein>
<dbReference type="GO" id="GO:0009279">
    <property type="term" value="C:cell outer membrane"/>
    <property type="evidence" value="ECO:0007669"/>
    <property type="project" value="UniProtKB-SubCell"/>
</dbReference>
<organism evidence="15">
    <name type="scientific">Dechloromonas aromatica (strain RCB)</name>
    <dbReference type="NCBI Taxonomy" id="159087"/>
    <lineage>
        <taxon>Bacteria</taxon>
        <taxon>Pseudomonadati</taxon>
        <taxon>Pseudomonadota</taxon>
        <taxon>Betaproteobacteria</taxon>
        <taxon>Rhodocyclales</taxon>
        <taxon>Azonexaceae</taxon>
        <taxon>Dechloromonas</taxon>
    </lineage>
</organism>
<evidence type="ECO:0000256" key="13">
    <source>
        <dbReference type="SAM" id="SignalP"/>
    </source>
</evidence>
<dbReference type="Gene3D" id="3.30.1370.120">
    <property type="match status" value="1"/>
</dbReference>
<dbReference type="InterPro" id="IPR004846">
    <property type="entry name" value="T2SS/T3SS_dom"/>
</dbReference>
<evidence type="ECO:0000256" key="9">
    <source>
        <dbReference type="ARBA" id="ARBA00023287"/>
    </source>
</evidence>
<keyword evidence="8" id="KW-0998">Cell outer membrane</keyword>
<dbReference type="Pfam" id="PF03958">
    <property type="entry name" value="Secretin_N"/>
    <property type="match status" value="1"/>
</dbReference>
<dbReference type="InterPro" id="IPR021731">
    <property type="entry name" value="AMIN_dom"/>
</dbReference>
<dbReference type="Pfam" id="PF11741">
    <property type="entry name" value="AMIN"/>
    <property type="match status" value="2"/>
</dbReference>
<dbReference type="GO" id="GO:0009306">
    <property type="term" value="P:protein secretion"/>
    <property type="evidence" value="ECO:0007669"/>
    <property type="project" value="InterPro"/>
</dbReference>
<evidence type="ECO:0000256" key="10">
    <source>
        <dbReference type="ARBA" id="ARBA00024678"/>
    </source>
</evidence>
<evidence type="ECO:0000256" key="7">
    <source>
        <dbReference type="ARBA" id="ARBA00023136"/>
    </source>
</evidence>
<keyword evidence="7" id="KW-0472">Membrane</keyword>
<evidence type="ECO:0000256" key="8">
    <source>
        <dbReference type="ARBA" id="ARBA00023237"/>
    </source>
</evidence>
<dbReference type="PANTHER" id="PTHR30604">
    <property type="entry name" value="PROTEIN TRANSPORT PROTEIN HOFQ"/>
    <property type="match status" value="1"/>
</dbReference>
<comment type="function">
    <text evidence="10">Required for type IV pilus biogenesis and competence. Could function as a pore for exit of the pilus but also as a channel for entry of heme and antimicrobial agents and uptake of transforming DNA.</text>
</comment>
<name>Q47JK8_DECAR</name>